<proteinExistence type="predicted"/>
<accession>A0AAE1AA62</accession>
<comment type="caution">
    <text evidence="1">The sequence shown here is derived from an EMBL/GenBank/DDBJ whole genome shotgun (WGS) entry which is preliminary data.</text>
</comment>
<evidence type="ECO:0000313" key="1">
    <source>
        <dbReference type="EMBL" id="KAK3783281.1"/>
    </source>
</evidence>
<dbReference type="AlphaFoldDB" id="A0AAE1AA62"/>
<dbReference type="EMBL" id="JAWDGP010002431">
    <property type="protein sequence ID" value="KAK3783281.1"/>
    <property type="molecule type" value="Genomic_DNA"/>
</dbReference>
<evidence type="ECO:0000313" key="2">
    <source>
        <dbReference type="Proteomes" id="UP001283361"/>
    </source>
</evidence>
<name>A0AAE1AA62_9GAST</name>
<gene>
    <name evidence="1" type="ORF">RRG08_047736</name>
</gene>
<organism evidence="1 2">
    <name type="scientific">Elysia crispata</name>
    <name type="common">lettuce slug</name>
    <dbReference type="NCBI Taxonomy" id="231223"/>
    <lineage>
        <taxon>Eukaryota</taxon>
        <taxon>Metazoa</taxon>
        <taxon>Spiralia</taxon>
        <taxon>Lophotrochozoa</taxon>
        <taxon>Mollusca</taxon>
        <taxon>Gastropoda</taxon>
        <taxon>Heterobranchia</taxon>
        <taxon>Euthyneura</taxon>
        <taxon>Panpulmonata</taxon>
        <taxon>Sacoglossa</taxon>
        <taxon>Placobranchoidea</taxon>
        <taxon>Plakobranchidae</taxon>
        <taxon>Elysia</taxon>
    </lineage>
</organism>
<sequence length="96" mass="10449">MLTIYAIRIGILQSKTADDSQNACGYDIPRDKVTSYLESRISGPVTLGARSECPSLLTLRSNYPDTITAFPVPAAHKEASPQRTVMAVQFSIPGDY</sequence>
<keyword evidence="2" id="KW-1185">Reference proteome</keyword>
<reference evidence="1" key="1">
    <citation type="journal article" date="2023" name="G3 (Bethesda)">
        <title>A reference genome for the long-term kleptoplast-retaining sea slug Elysia crispata morphotype clarki.</title>
        <authorList>
            <person name="Eastman K.E."/>
            <person name="Pendleton A.L."/>
            <person name="Shaikh M.A."/>
            <person name="Suttiyut T."/>
            <person name="Ogas R."/>
            <person name="Tomko P."/>
            <person name="Gavelis G."/>
            <person name="Widhalm J.R."/>
            <person name="Wisecaver J.H."/>
        </authorList>
    </citation>
    <scope>NUCLEOTIDE SEQUENCE</scope>
    <source>
        <strain evidence="1">ECLA1</strain>
    </source>
</reference>
<dbReference type="Proteomes" id="UP001283361">
    <property type="component" value="Unassembled WGS sequence"/>
</dbReference>
<protein>
    <submittedName>
        <fullName evidence="1">Uncharacterized protein</fullName>
    </submittedName>
</protein>